<reference evidence="1" key="1">
    <citation type="submission" date="2013-07" db="EMBL/GenBank/DDBJ databases">
        <title>The genome of Eucalyptus grandis.</title>
        <authorList>
            <person name="Schmutz J."/>
            <person name="Hayes R."/>
            <person name="Myburg A."/>
            <person name="Tuskan G."/>
            <person name="Grattapaglia D."/>
            <person name="Rokhsar D.S."/>
        </authorList>
    </citation>
    <scope>NUCLEOTIDE SEQUENCE</scope>
    <source>
        <tissue evidence="1">Leaf extractions</tissue>
    </source>
</reference>
<evidence type="ECO:0000313" key="1">
    <source>
        <dbReference type="EMBL" id="KCW81587.1"/>
    </source>
</evidence>
<dbReference type="Pfam" id="PF10604">
    <property type="entry name" value="Polyketide_cyc2"/>
    <property type="match status" value="1"/>
</dbReference>
<gene>
    <name evidence="1" type="ORF">EUGRSUZ_C02950</name>
</gene>
<dbReference type="FunFam" id="3.30.530.20:FF:000064">
    <property type="entry name" value="Lachrymatory-factor synthase"/>
    <property type="match status" value="1"/>
</dbReference>
<dbReference type="CDD" id="cd07821">
    <property type="entry name" value="PYR_PYL_RCAR_like"/>
    <property type="match status" value="1"/>
</dbReference>
<dbReference type="InterPro" id="IPR053249">
    <property type="entry name" value="LFS"/>
</dbReference>
<dbReference type="InterPro" id="IPR023393">
    <property type="entry name" value="START-like_dom_sf"/>
</dbReference>
<dbReference type="Gene3D" id="3.30.530.20">
    <property type="match status" value="1"/>
</dbReference>
<dbReference type="STRING" id="71139.A0A059CT82"/>
<sequence>MAEETQPRWEGKATAELKGPTPDQVWPFLADFCNVHKVFPAVDTCCRIDGVQGQPGLIRYCTSTALGDDSDPSKLKWANERLLMMDPSKKCFSYEVLDNNMGFKNYVATVRVMPMNDEDGKMRGCMIEWSFVSNPVEGWGLQDLSSLIDISVQSMAKKIENAIQEASG</sequence>
<protein>
    <recommendedName>
        <fullName evidence="2">Bet v I/Major latex protein domain-containing protein</fullName>
    </recommendedName>
</protein>
<dbReference type="PANTHER" id="PTHR33789:SF11">
    <property type="entry name" value="OS05G0202300 PROTEIN"/>
    <property type="match status" value="1"/>
</dbReference>
<dbReference type="PANTHER" id="PTHR33789">
    <property type="entry name" value="LACHRYMATORY-FACTOR SYNTHASE"/>
    <property type="match status" value="1"/>
</dbReference>
<dbReference type="EMBL" id="KK198755">
    <property type="protein sequence ID" value="KCW81587.1"/>
    <property type="molecule type" value="Genomic_DNA"/>
</dbReference>
<proteinExistence type="predicted"/>
<dbReference type="FunCoup" id="A0A059CT82">
    <property type="interactions" value="74"/>
</dbReference>
<dbReference type="Gramene" id="KCW81587">
    <property type="protein sequence ID" value="KCW81587"/>
    <property type="gene ID" value="EUGRSUZ_C02950"/>
</dbReference>
<accession>A0A059CT82</accession>
<dbReference type="eggNOG" id="ENOG502S1EM">
    <property type="taxonomic scope" value="Eukaryota"/>
</dbReference>
<dbReference type="AlphaFoldDB" id="A0A059CT82"/>
<dbReference type="KEGG" id="egr:104437788"/>
<name>A0A059CT82_EUCGR</name>
<dbReference type="InParanoid" id="A0A059CT82"/>
<dbReference type="InterPro" id="IPR019587">
    <property type="entry name" value="Polyketide_cyclase/dehydratase"/>
</dbReference>
<dbReference type="GO" id="GO:0004864">
    <property type="term" value="F:protein phosphatase inhibitor activity"/>
    <property type="evidence" value="ECO:0007669"/>
    <property type="project" value="UniProtKB-ARBA"/>
</dbReference>
<evidence type="ECO:0008006" key="2">
    <source>
        <dbReference type="Google" id="ProtNLM"/>
    </source>
</evidence>
<organism evidence="1">
    <name type="scientific">Eucalyptus grandis</name>
    <name type="common">Flooded gum</name>
    <dbReference type="NCBI Taxonomy" id="71139"/>
    <lineage>
        <taxon>Eukaryota</taxon>
        <taxon>Viridiplantae</taxon>
        <taxon>Streptophyta</taxon>
        <taxon>Embryophyta</taxon>
        <taxon>Tracheophyta</taxon>
        <taxon>Spermatophyta</taxon>
        <taxon>Magnoliopsida</taxon>
        <taxon>eudicotyledons</taxon>
        <taxon>Gunneridae</taxon>
        <taxon>Pentapetalae</taxon>
        <taxon>rosids</taxon>
        <taxon>malvids</taxon>
        <taxon>Myrtales</taxon>
        <taxon>Myrtaceae</taxon>
        <taxon>Myrtoideae</taxon>
        <taxon>Eucalypteae</taxon>
        <taxon>Eucalyptus</taxon>
    </lineage>
</organism>
<dbReference type="OrthoDB" id="1592664at2759"/>
<dbReference type="OMA" id="MEIHKEG"/>
<dbReference type="SUPFAM" id="SSF55961">
    <property type="entry name" value="Bet v1-like"/>
    <property type="match status" value="1"/>
</dbReference>